<evidence type="ECO:0000259" key="3">
    <source>
        <dbReference type="Pfam" id="PF00534"/>
    </source>
</evidence>
<sequence length="370" mass="39266">MNVDALRIALIASSRHPIRQPFPGGLESHVWHLARSLCADGHRVSLFAGPGSDPGLGCAQLTVETLETSAAARQDVSMPPMDFLRDHHAYLRLMLDLAGPLADSSDVVHNHSLHYLPVAMAPAVPTPVLSTLHTPPTPWLESALAVRAGTDAHFVAVSKHTAAAWSHAIDRIDVVPNGVDVDRWPQGDGGPHLIWFGRLVAEKGAHVAIAAARRAGFAIRLAGPISDPGYFESTIAPLLGPGVTYLGHLAQPELATAIGGSAAAVITPLWDEPYGLVVAEALACGTPVAAFARGGIPEVLSADCGRLVVPDDVDALARVIPQVVALPRRVAREHARSHCSERRMVDAYVNIYRRLAANRVRADGDRKVAS</sequence>
<dbReference type="CDD" id="cd03802">
    <property type="entry name" value="GT4_AviGT4-like"/>
    <property type="match status" value="1"/>
</dbReference>
<dbReference type="eggNOG" id="COG0438">
    <property type="taxonomic scope" value="Bacteria"/>
</dbReference>
<dbReference type="HOGENOM" id="CLU_042257_1_0_11"/>
<evidence type="ECO:0000256" key="2">
    <source>
        <dbReference type="ARBA" id="ARBA00022679"/>
    </source>
</evidence>
<organism evidence="5 6">
    <name type="scientific">Rhodococcus jostii (strain RHA1)</name>
    <dbReference type="NCBI Taxonomy" id="101510"/>
    <lineage>
        <taxon>Bacteria</taxon>
        <taxon>Bacillati</taxon>
        <taxon>Actinomycetota</taxon>
        <taxon>Actinomycetes</taxon>
        <taxon>Mycobacteriales</taxon>
        <taxon>Nocardiaceae</taxon>
        <taxon>Rhodococcus</taxon>
    </lineage>
</organism>
<dbReference type="EMBL" id="CP000431">
    <property type="protein sequence ID" value="ABG91928.1"/>
    <property type="molecule type" value="Genomic_DNA"/>
</dbReference>
<evidence type="ECO:0000256" key="1">
    <source>
        <dbReference type="ARBA" id="ARBA00022676"/>
    </source>
</evidence>
<reference evidence="6" key="1">
    <citation type="journal article" date="2006" name="Proc. Natl. Acad. Sci. U.S.A.">
        <title>The complete genome of Rhodococcus sp. RHA1 provides insights into a catabolic powerhouse.</title>
        <authorList>
            <person name="McLeod M.P."/>
            <person name="Warren R.L."/>
            <person name="Hsiao W.W.L."/>
            <person name="Araki N."/>
            <person name="Myhre M."/>
            <person name="Fernandes C."/>
            <person name="Miyazawa D."/>
            <person name="Wong W."/>
            <person name="Lillquist A.L."/>
            <person name="Wang D."/>
            <person name="Dosanjh M."/>
            <person name="Hara H."/>
            <person name="Petrescu A."/>
            <person name="Morin R.D."/>
            <person name="Yang G."/>
            <person name="Stott J.M."/>
            <person name="Schein J.E."/>
            <person name="Shin H."/>
            <person name="Smailus D."/>
            <person name="Siddiqui A.S."/>
            <person name="Marra M.A."/>
            <person name="Jones S.J.M."/>
            <person name="Holt R."/>
            <person name="Brinkman F.S.L."/>
            <person name="Miyauchi K."/>
            <person name="Fukuda M."/>
            <person name="Davies J.E."/>
            <person name="Mohn W.W."/>
            <person name="Eltis L.D."/>
        </authorList>
    </citation>
    <scope>NUCLEOTIDE SEQUENCE [LARGE SCALE GENOMIC DNA]</scope>
    <source>
        <strain evidence="6">RHA1</strain>
    </source>
</reference>
<dbReference type="Pfam" id="PF00534">
    <property type="entry name" value="Glycos_transf_1"/>
    <property type="match status" value="1"/>
</dbReference>
<dbReference type="PANTHER" id="PTHR12526">
    <property type="entry name" value="GLYCOSYLTRANSFERASE"/>
    <property type="match status" value="1"/>
</dbReference>
<evidence type="ECO:0000313" key="6">
    <source>
        <dbReference type="Proteomes" id="UP000008710"/>
    </source>
</evidence>
<feature type="domain" description="Glycosyl transferase family 1" evidence="3">
    <location>
        <begin position="190"/>
        <end position="327"/>
    </location>
</feature>
<dbReference type="GO" id="GO:0016757">
    <property type="term" value="F:glycosyltransferase activity"/>
    <property type="evidence" value="ECO:0007669"/>
    <property type="project" value="UniProtKB-KW"/>
</dbReference>
<dbReference type="CAZy" id="GT4">
    <property type="family name" value="Glycosyltransferase Family 4"/>
</dbReference>
<dbReference type="Pfam" id="PF13439">
    <property type="entry name" value="Glyco_transf_4"/>
    <property type="match status" value="1"/>
</dbReference>
<evidence type="ECO:0000313" key="5">
    <source>
        <dbReference type="EMBL" id="ABG91928.1"/>
    </source>
</evidence>
<dbReference type="KEGG" id="rha:RHA1_ro00092"/>
<keyword evidence="2 5" id="KW-0808">Transferase</keyword>
<dbReference type="InterPro" id="IPR001296">
    <property type="entry name" value="Glyco_trans_1"/>
</dbReference>
<dbReference type="PANTHER" id="PTHR12526:SF595">
    <property type="entry name" value="BLL5217 PROTEIN"/>
    <property type="match status" value="1"/>
</dbReference>
<accession>Q0SKK8</accession>
<dbReference type="AlphaFoldDB" id="Q0SKK8"/>
<dbReference type="SUPFAM" id="SSF53756">
    <property type="entry name" value="UDP-Glycosyltransferase/glycogen phosphorylase"/>
    <property type="match status" value="1"/>
</dbReference>
<evidence type="ECO:0000259" key="4">
    <source>
        <dbReference type="Pfam" id="PF13439"/>
    </source>
</evidence>
<keyword evidence="1" id="KW-0328">Glycosyltransferase</keyword>
<protein>
    <submittedName>
        <fullName evidence="5">Probable glycosyltransferase</fullName>
    </submittedName>
</protein>
<gene>
    <name evidence="5" type="ordered locus">RHA1_ro00092</name>
</gene>
<name>Q0SKK8_RHOJR</name>
<dbReference type="InterPro" id="IPR028098">
    <property type="entry name" value="Glyco_trans_4-like_N"/>
</dbReference>
<feature type="domain" description="Glycosyltransferase subfamily 4-like N-terminal" evidence="4">
    <location>
        <begin position="23"/>
        <end position="183"/>
    </location>
</feature>
<dbReference type="Proteomes" id="UP000008710">
    <property type="component" value="Chromosome"/>
</dbReference>
<proteinExistence type="predicted"/>
<dbReference type="Gene3D" id="3.40.50.2000">
    <property type="entry name" value="Glycogen Phosphorylase B"/>
    <property type="match status" value="2"/>
</dbReference>